<dbReference type="KEGG" id="mhey:H2LOC_016405"/>
<keyword evidence="2" id="KW-1185">Reference proteome</keyword>
<accession>A0A6B8KHK9</accession>
<dbReference type="Proteomes" id="UP000309061">
    <property type="component" value="Chromosome"/>
</dbReference>
<organism evidence="1 2">
    <name type="scientific">Methylocystis heyeri</name>
    <dbReference type="NCBI Taxonomy" id="391905"/>
    <lineage>
        <taxon>Bacteria</taxon>
        <taxon>Pseudomonadati</taxon>
        <taxon>Pseudomonadota</taxon>
        <taxon>Alphaproteobacteria</taxon>
        <taxon>Hyphomicrobiales</taxon>
        <taxon>Methylocystaceae</taxon>
        <taxon>Methylocystis</taxon>
    </lineage>
</organism>
<dbReference type="Gene3D" id="3.40.50.2000">
    <property type="entry name" value="Glycogen Phosphorylase B"/>
    <property type="match status" value="2"/>
</dbReference>
<dbReference type="CDD" id="cd03801">
    <property type="entry name" value="GT4_PimA-like"/>
    <property type="match status" value="1"/>
</dbReference>
<dbReference type="SUPFAM" id="SSF53756">
    <property type="entry name" value="UDP-Glycosyltransferase/glycogen phosphorylase"/>
    <property type="match status" value="1"/>
</dbReference>
<dbReference type="PANTHER" id="PTHR12526:SF637">
    <property type="entry name" value="GLYCOSYLTRANSFERASE EPSF-RELATED"/>
    <property type="match status" value="1"/>
</dbReference>
<dbReference type="Pfam" id="PF13692">
    <property type="entry name" value="Glyco_trans_1_4"/>
    <property type="match status" value="1"/>
</dbReference>
<dbReference type="EMBL" id="CP046052">
    <property type="protein sequence ID" value="QGM47147.1"/>
    <property type="molecule type" value="Genomic_DNA"/>
</dbReference>
<gene>
    <name evidence="1" type="ORF">H2LOC_016405</name>
</gene>
<dbReference type="AlphaFoldDB" id="A0A6B8KHK9"/>
<reference evidence="1 2" key="1">
    <citation type="submission" date="2019-11" db="EMBL/GenBank/DDBJ databases">
        <title>The genome sequence of Methylocystis heyeri.</title>
        <authorList>
            <person name="Oshkin I.Y."/>
            <person name="Miroshnikov K."/>
            <person name="Dedysh S.N."/>
        </authorList>
    </citation>
    <scope>NUCLEOTIDE SEQUENCE [LARGE SCALE GENOMIC DNA]</scope>
    <source>
        <strain evidence="1 2">H2</strain>
    </source>
</reference>
<evidence type="ECO:0000313" key="2">
    <source>
        <dbReference type="Proteomes" id="UP000309061"/>
    </source>
</evidence>
<dbReference type="OrthoDB" id="9790710at2"/>
<name>A0A6B8KHK9_9HYPH</name>
<protein>
    <submittedName>
        <fullName evidence="1">Glycosyltransferase</fullName>
    </submittedName>
</protein>
<sequence length="363" mass="40450">MPHYRLALFRALYHAYGWKVLTAEHTPDPRGLLLSSHEPFMEYIPIVFLQNNLNYPTCGLSALDRLPGPIALMSEFSLRFPLTYLFAAARHTGKIKRLGFHTHGQNLTHPVGAPMAFLSDALRVQLFKLADVVATYTSAGERWINSVAPGVRTVTIENTIDVGNVRAAAATATAHRLGFPQLLFCSRLLPEKRAPLLLELFDRLAPTYPDLRLVVIGSGEDLPVMLRERRKRGDDERIVYLEAIYEEKKLAPWFLGSDLFIIPGHGGLSINHALAYGLPVIAFSDERGSFHAPEIEYVQSGATGRLVEPTKGIDGMASEICALLAEPDQLDSIRTSIPRYVDDRLRIETMVHNFGRVDAILRS</sequence>
<keyword evidence="1" id="KW-0808">Transferase</keyword>
<dbReference type="GO" id="GO:0016740">
    <property type="term" value="F:transferase activity"/>
    <property type="evidence" value="ECO:0007669"/>
    <property type="project" value="UniProtKB-KW"/>
</dbReference>
<dbReference type="RefSeq" id="WP_136497904.1">
    <property type="nucleotide sequence ID" value="NZ_CP046052.1"/>
</dbReference>
<evidence type="ECO:0000313" key="1">
    <source>
        <dbReference type="EMBL" id="QGM47147.1"/>
    </source>
</evidence>
<dbReference type="PANTHER" id="PTHR12526">
    <property type="entry name" value="GLYCOSYLTRANSFERASE"/>
    <property type="match status" value="1"/>
</dbReference>
<proteinExistence type="predicted"/>